<feature type="transmembrane region" description="Helical" evidence="2">
    <location>
        <begin position="12"/>
        <end position="30"/>
    </location>
</feature>
<evidence type="ECO:0000256" key="2">
    <source>
        <dbReference type="SAM" id="Phobius"/>
    </source>
</evidence>
<proteinExistence type="predicted"/>
<keyword evidence="2" id="KW-1133">Transmembrane helix</keyword>
<accession>A0A915HML7</accession>
<evidence type="ECO:0000256" key="1">
    <source>
        <dbReference type="SAM" id="MobiDB-lite"/>
    </source>
</evidence>
<dbReference type="Proteomes" id="UP000887565">
    <property type="component" value="Unplaced"/>
</dbReference>
<name>A0A915HML7_ROMCU</name>
<evidence type="ECO:0000313" key="3">
    <source>
        <dbReference type="Proteomes" id="UP000887565"/>
    </source>
</evidence>
<protein>
    <submittedName>
        <fullName evidence="4">Uncharacterized protein</fullName>
    </submittedName>
</protein>
<feature type="compositionally biased region" description="Polar residues" evidence="1">
    <location>
        <begin position="85"/>
        <end position="99"/>
    </location>
</feature>
<organism evidence="3 4">
    <name type="scientific">Romanomermis culicivorax</name>
    <name type="common">Nematode worm</name>
    <dbReference type="NCBI Taxonomy" id="13658"/>
    <lineage>
        <taxon>Eukaryota</taxon>
        <taxon>Metazoa</taxon>
        <taxon>Ecdysozoa</taxon>
        <taxon>Nematoda</taxon>
        <taxon>Enoplea</taxon>
        <taxon>Dorylaimia</taxon>
        <taxon>Mermithida</taxon>
        <taxon>Mermithoidea</taxon>
        <taxon>Mermithidae</taxon>
        <taxon>Romanomermis</taxon>
    </lineage>
</organism>
<reference evidence="4" key="1">
    <citation type="submission" date="2022-11" db="UniProtKB">
        <authorList>
            <consortium name="WormBaseParasite"/>
        </authorList>
    </citation>
    <scope>IDENTIFICATION</scope>
</reference>
<keyword evidence="2" id="KW-0472">Membrane</keyword>
<sequence length="117" mass="13123">MSDWPKSHRNNITYYLISIRLFFLVIVNQFEVVGGVHGLNGCSRDGTSTAALQASYIISGATIAVINSCNDLDEKTLCDFNRPLSNFRTSPNDSNTQSHLLDENRDDPLENSYHDRV</sequence>
<dbReference type="AlphaFoldDB" id="A0A915HML7"/>
<evidence type="ECO:0000313" key="4">
    <source>
        <dbReference type="WBParaSite" id="nRc.2.0.1.t02761-RA"/>
    </source>
</evidence>
<keyword evidence="2" id="KW-0812">Transmembrane</keyword>
<feature type="region of interest" description="Disordered" evidence="1">
    <location>
        <begin position="85"/>
        <end position="117"/>
    </location>
</feature>
<keyword evidence="3" id="KW-1185">Reference proteome</keyword>
<dbReference type="WBParaSite" id="nRc.2.0.1.t02761-RA">
    <property type="protein sequence ID" value="nRc.2.0.1.t02761-RA"/>
    <property type="gene ID" value="nRc.2.0.1.g02761"/>
</dbReference>
<feature type="compositionally biased region" description="Basic and acidic residues" evidence="1">
    <location>
        <begin position="100"/>
        <end position="117"/>
    </location>
</feature>